<gene>
    <name evidence="2" type="ORF">DIT68_06460</name>
</gene>
<reference evidence="2 3" key="2">
    <citation type="submission" date="2018-05" db="EMBL/GenBank/DDBJ databases">
        <authorList>
            <person name="Lanie J.A."/>
            <person name="Ng W.-L."/>
            <person name="Kazmierczak K.M."/>
            <person name="Andrzejewski T.M."/>
            <person name="Davidsen T.M."/>
            <person name="Wayne K.J."/>
            <person name="Tettelin H."/>
            <person name="Glass J.I."/>
            <person name="Rusch D."/>
            <person name="Podicherti R."/>
            <person name="Tsui H.-C.T."/>
            <person name="Winkler M.E."/>
        </authorList>
    </citation>
    <scope>NUCLEOTIDE SEQUENCE [LARGE SCALE GENOMIC DNA]</scope>
    <source>
        <strain evidence="2 3">C305</strain>
    </source>
</reference>
<evidence type="ECO:0000256" key="1">
    <source>
        <dbReference type="ARBA" id="ARBA00022679"/>
    </source>
</evidence>
<dbReference type="AlphaFoldDB" id="A0A2U2XEJ6"/>
<dbReference type="Pfam" id="PF02515">
    <property type="entry name" value="CoA_transf_3"/>
    <property type="match status" value="1"/>
</dbReference>
<accession>A0A2U2XEJ6</accession>
<dbReference type="Gene3D" id="3.40.50.10540">
    <property type="entry name" value="Crotonobetainyl-coa:carnitine coa-transferase, domain 1"/>
    <property type="match status" value="1"/>
</dbReference>
<dbReference type="OrthoDB" id="9797653at2"/>
<dbReference type="InterPro" id="IPR050483">
    <property type="entry name" value="CoA-transferase_III_domain"/>
</dbReference>
<organism evidence="2 3">
    <name type="scientific">Brumimicrobium oceani</name>
    <dbReference type="NCBI Taxonomy" id="2100725"/>
    <lineage>
        <taxon>Bacteria</taxon>
        <taxon>Pseudomonadati</taxon>
        <taxon>Bacteroidota</taxon>
        <taxon>Flavobacteriia</taxon>
        <taxon>Flavobacteriales</taxon>
        <taxon>Crocinitomicaceae</taxon>
        <taxon>Brumimicrobium</taxon>
    </lineage>
</organism>
<dbReference type="InterPro" id="IPR023606">
    <property type="entry name" value="CoA-Trfase_III_dom_1_sf"/>
</dbReference>
<name>A0A2U2XEJ6_9FLAO</name>
<keyword evidence="3" id="KW-1185">Reference proteome</keyword>
<dbReference type="PANTHER" id="PTHR48207">
    <property type="entry name" value="SUCCINATE--HYDROXYMETHYLGLUTARATE COA-TRANSFERASE"/>
    <property type="match status" value="1"/>
</dbReference>
<evidence type="ECO:0000313" key="2">
    <source>
        <dbReference type="EMBL" id="PWH86193.1"/>
    </source>
</evidence>
<dbReference type="EMBL" id="QFRJ01000003">
    <property type="protein sequence ID" value="PWH86193.1"/>
    <property type="molecule type" value="Genomic_DNA"/>
</dbReference>
<dbReference type="RefSeq" id="WP_109359001.1">
    <property type="nucleotide sequence ID" value="NZ_QFRJ01000003.1"/>
</dbReference>
<evidence type="ECO:0000313" key="3">
    <source>
        <dbReference type="Proteomes" id="UP000245370"/>
    </source>
</evidence>
<dbReference type="GO" id="GO:0008410">
    <property type="term" value="F:CoA-transferase activity"/>
    <property type="evidence" value="ECO:0007669"/>
    <property type="project" value="TreeGrafter"/>
</dbReference>
<dbReference type="Gene3D" id="3.30.1540.10">
    <property type="entry name" value="formyl-coa transferase, domain 3"/>
    <property type="match status" value="1"/>
</dbReference>
<protein>
    <submittedName>
        <fullName evidence="2">Carnitine dehydratase</fullName>
    </submittedName>
</protein>
<proteinExistence type="predicted"/>
<dbReference type="PANTHER" id="PTHR48207:SF3">
    <property type="entry name" value="SUCCINATE--HYDROXYMETHYLGLUTARATE COA-TRANSFERASE"/>
    <property type="match status" value="1"/>
</dbReference>
<keyword evidence="1" id="KW-0808">Transferase</keyword>
<dbReference type="SUPFAM" id="SSF89796">
    <property type="entry name" value="CoA-transferase family III (CaiB/BaiF)"/>
    <property type="match status" value="1"/>
</dbReference>
<reference evidence="2 3" key="1">
    <citation type="submission" date="2018-05" db="EMBL/GenBank/DDBJ databases">
        <title>Brumimicrobium oceani sp. nov., isolated from coastal sediment.</title>
        <authorList>
            <person name="Kou Y."/>
        </authorList>
    </citation>
    <scope>NUCLEOTIDE SEQUENCE [LARGE SCALE GENOMIC DNA]</scope>
    <source>
        <strain evidence="2 3">C305</strain>
    </source>
</reference>
<dbReference type="InterPro" id="IPR003673">
    <property type="entry name" value="CoA-Trfase_fam_III"/>
</dbReference>
<sequence length="358" mass="40365">MSNSSNFKNLKIIDLSTVLAGPSVGTFFAELGAEVIKIEHPIYPDITRSWKLPMEDQKSSVSAYFSSINYMKTYQQLNLKEDAQREQLYELVKTADIILMNFKFGDQEKLKVTDEILRGFNSQLIIGKINGYGDKSDRVAYDLILQAESGIMSMNGTPESGPVKMPVAFIDVLAAHHLKEGLLIELFSKKGNENYKGKSVTVSLYEAAVSSLANQASNYLMNNAIPQRIGSLHPNIAPYGELFNTSDDRIITFAIGSHTHFSKLCEYLELSELPLENRFSSVQNRVKNRTELFEILKEKVKEHSADEILKYMNEHFVPCGEIKDLKAVFETELAQELVRTEMIDGIETKRVSALAFRN</sequence>
<comment type="caution">
    <text evidence="2">The sequence shown here is derived from an EMBL/GenBank/DDBJ whole genome shotgun (WGS) entry which is preliminary data.</text>
</comment>
<dbReference type="Proteomes" id="UP000245370">
    <property type="component" value="Unassembled WGS sequence"/>
</dbReference>
<dbReference type="InterPro" id="IPR044855">
    <property type="entry name" value="CoA-Trfase_III_dom3_sf"/>
</dbReference>